<dbReference type="AlphaFoldDB" id="T1JK21"/>
<sequence length="96" mass="11282">MQTMHELLYVLFDSTCIWNKKYSEQSHKSYRPLCVLTFRWNYAVHELEPMGYHLVNVLLHGVVCIMYLRFCNLFLSPKPSLVAAILFAIHPIHTEA</sequence>
<proteinExistence type="predicted"/>
<organism evidence="1 2">
    <name type="scientific">Strigamia maritima</name>
    <name type="common">European centipede</name>
    <name type="synonym">Geophilus maritimus</name>
    <dbReference type="NCBI Taxonomy" id="126957"/>
    <lineage>
        <taxon>Eukaryota</taxon>
        <taxon>Metazoa</taxon>
        <taxon>Ecdysozoa</taxon>
        <taxon>Arthropoda</taxon>
        <taxon>Myriapoda</taxon>
        <taxon>Chilopoda</taxon>
        <taxon>Pleurostigmophora</taxon>
        <taxon>Geophilomorpha</taxon>
        <taxon>Linotaeniidae</taxon>
        <taxon>Strigamia</taxon>
    </lineage>
</organism>
<dbReference type="GO" id="GO:0000030">
    <property type="term" value="F:mannosyltransferase activity"/>
    <property type="evidence" value="ECO:0007669"/>
    <property type="project" value="TreeGrafter"/>
</dbReference>
<keyword evidence="2" id="KW-1185">Reference proteome</keyword>
<dbReference type="STRING" id="126957.T1JK21"/>
<reference evidence="1" key="2">
    <citation type="submission" date="2015-02" db="UniProtKB">
        <authorList>
            <consortium name="EnsemblMetazoa"/>
        </authorList>
    </citation>
    <scope>IDENTIFICATION</scope>
</reference>
<name>T1JK21_STRMM</name>
<protein>
    <submittedName>
        <fullName evidence="1">Uncharacterized protein</fullName>
    </submittedName>
</protein>
<dbReference type="PANTHER" id="PTHR44395">
    <property type="match status" value="1"/>
</dbReference>
<accession>T1JK21</accession>
<dbReference type="eggNOG" id="KOG1124">
    <property type="taxonomic scope" value="Eukaryota"/>
</dbReference>
<dbReference type="Proteomes" id="UP000014500">
    <property type="component" value="Unassembled WGS sequence"/>
</dbReference>
<dbReference type="HOGENOM" id="CLU_2365658_0_0_1"/>
<dbReference type="GO" id="GO:0005783">
    <property type="term" value="C:endoplasmic reticulum"/>
    <property type="evidence" value="ECO:0007669"/>
    <property type="project" value="TreeGrafter"/>
</dbReference>
<dbReference type="EMBL" id="JH431494">
    <property type="status" value="NOT_ANNOTATED_CDS"/>
    <property type="molecule type" value="Genomic_DNA"/>
</dbReference>
<dbReference type="PANTHER" id="PTHR44395:SF1">
    <property type="entry name" value="PROTEIN O-MANNOSYL-TRANSFERASE TMTC3"/>
    <property type="match status" value="1"/>
</dbReference>
<dbReference type="PhylomeDB" id="T1JK21"/>
<dbReference type="EnsemblMetazoa" id="SMAR014201-RA">
    <property type="protein sequence ID" value="SMAR014201-PA"/>
    <property type="gene ID" value="SMAR014201"/>
</dbReference>
<evidence type="ECO:0000313" key="1">
    <source>
        <dbReference type="EnsemblMetazoa" id="SMAR014201-PA"/>
    </source>
</evidence>
<dbReference type="GO" id="GO:0035269">
    <property type="term" value="P:protein O-linked glycosylation via mannose"/>
    <property type="evidence" value="ECO:0007669"/>
    <property type="project" value="TreeGrafter"/>
</dbReference>
<dbReference type="OMA" id="MRICAMF"/>
<evidence type="ECO:0000313" key="2">
    <source>
        <dbReference type="Proteomes" id="UP000014500"/>
    </source>
</evidence>
<reference evidence="2" key="1">
    <citation type="submission" date="2011-05" db="EMBL/GenBank/DDBJ databases">
        <authorList>
            <person name="Richards S.R."/>
            <person name="Qu J."/>
            <person name="Jiang H."/>
            <person name="Jhangiani S.N."/>
            <person name="Agravi P."/>
            <person name="Goodspeed R."/>
            <person name="Gross S."/>
            <person name="Mandapat C."/>
            <person name="Jackson L."/>
            <person name="Mathew T."/>
            <person name="Pu L."/>
            <person name="Thornton R."/>
            <person name="Saada N."/>
            <person name="Wilczek-Boney K.B."/>
            <person name="Lee S."/>
            <person name="Kovar C."/>
            <person name="Wu Y."/>
            <person name="Scherer S.E."/>
            <person name="Worley K.C."/>
            <person name="Muzny D.M."/>
            <person name="Gibbs R."/>
        </authorList>
    </citation>
    <scope>NUCLEOTIDE SEQUENCE</scope>
    <source>
        <strain evidence="2">Brora</strain>
    </source>
</reference>